<dbReference type="InterPro" id="IPR011006">
    <property type="entry name" value="CheY-like_superfamily"/>
</dbReference>
<dbReference type="GO" id="GO:0000160">
    <property type="term" value="P:phosphorelay signal transduction system"/>
    <property type="evidence" value="ECO:0007669"/>
    <property type="project" value="InterPro"/>
</dbReference>
<dbReference type="Gene3D" id="3.40.50.2300">
    <property type="match status" value="1"/>
</dbReference>
<organism evidence="4">
    <name type="scientific">Alsobacter sp. KACC 23698</name>
    <dbReference type="NCBI Taxonomy" id="3149229"/>
    <lineage>
        <taxon>Bacteria</taxon>
        <taxon>Pseudomonadati</taxon>
        <taxon>Pseudomonadota</taxon>
        <taxon>Alphaproteobacteria</taxon>
        <taxon>Hyphomicrobiales</taxon>
        <taxon>Alsobacteraceae</taxon>
        <taxon>Alsobacter</taxon>
    </lineage>
</organism>
<dbReference type="RefSeq" id="WP_406857139.1">
    <property type="nucleotide sequence ID" value="NZ_CP157484.1"/>
</dbReference>
<accession>A0AAU7JJ08</accession>
<dbReference type="SMART" id="SM00448">
    <property type="entry name" value="REC"/>
    <property type="match status" value="1"/>
</dbReference>
<keyword evidence="1" id="KW-0597">Phosphoprotein</keyword>
<feature type="compositionally biased region" description="Low complexity" evidence="2">
    <location>
        <begin position="127"/>
        <end position="144"/>
    </location>
</feature>
<evidence type="ECO:0000313" key="4">
    <source>
        <dbReference type="EMBL" id="XBO40283.1"/>
    </source>
</evidence>
<dbReference type="EMBL" id="CP157484">
    <property type="protein sequence ID" value="XBO40283.1"/>
    <property type="molecule type" value="Genomic_DNA"/>
</dbReference>
<reference evidence="4" key="1">
    <citation type="submission" date="2024-05" db="EMBL/GenBank/DDBJ databases">
        <authorList>
            <person name="Kim S."/>
            <person name="Heo J."/>
            <person name="Choi H."/>
            <person name="Choi Y."/>
            <person name="Kwon S.-W."/>
            <person name="Kim Y."/>
        </authorList>
    </citation>
    <scope>NUCLEOTIDE SEQUENCE</scope>
    <source>
        <strain evidence="4">KACC 23698</strain>
    </source>
</reference>
<evidence type="ECO:0000259" key="3">
    <source>
        <dbReference type="PROSITE" id="PS50110"/>
    </source>
</evidence>
<evidence type="ECO:0000256" key="2">
    <source>
        <dbReference type="SAM" id="MobiDB-lite"/>
    </source>
</evidence>
<feature type="modified residue" description="4-aspartylphosphate" evidence="1">
    <location>
        <position position="57"/>
    </location>
</feature>
<feature type="compositionally biased region" description="Polar residues" evidence="2">
    <location>
        <begin position="164"/>
        <end position="174"/>
    </location>
</feature>
<dbReference type="SUPFAM" id="SSF52172">
    <property type="entry name" value="CheY-like"/>
    <property type="match status" value="1"/>
</dbReference>
<gene>
    <name evidence="4" type="ORF">ABEG18_05745</name>
</gene>
<dbReference type="Pfam" id="PF00072">
    <property type="entry name" value="Response_reg"/>
    <property type="match status" value="1"/>
</dbReference>
<dbReference type="InterPro" id="IPR001789">
    <property type="entry name" value="Sig_transdc_resp-reg_receiver"/>
</dbReference>
<evidence type="ECO:0000256" key="1">
    <source>
        <dbReference type="PROSITE-ProRule" id="PRU00169"/>
    </source>
</evidence>
<dbReference type="PROSITE" id="PS50110">
    <property type="entry name" value="RESPONSE_REGULATORY"/>
    <property type="match status" value="1"/>
</dbReference>
<proteinExistence type="predicted"/>
<sequence length="174" mass="18353">MSANKPLIHVAEDSSVIASAVSEELEQAGFKVAGPFARCRDAEEWLRSAQPDCAVLDIRLLDGDCTSLAAELDRRGIPLVILSGFQRQTCPVQIDAAVWLEKPTFPGALAEAITSVARSDHACSGVAAPHSPPAHAAPHRSGPPKLWSVKQRAPASSKGSSSGFHASQNPEDLI</sequence>
<dbReference type="AlphaFoldDB" id="A0AAU7JJ08"/>
<feature type="domain" description="Response regulatory" evidence="3">
    <location>
        <begin position="7"/>
        <end position="117"/>
    </location>
</feature>
<feature type="region of interest" description="Disordered" evidence="2">
    <location>
        <begin position="124"/>
        <end position="174"/>
    </location>
</feature>
<name>A0AAU7JJ08_9HYPH</name>
<protein>
    <submittedName>
        <fullName evidence="4">Response regulator</fullName>
    </submittedName>
</protein>